<sequence>MTTRQGNYRRVSQNEADRTTSAGMDGDDDVGNLRTIITPSFSSSRRSSSSRSERISNKLHALVWVVSSLSLAKYTRLFATICNDERIYRPSLCVAISLYVANVVLTLYLIVYLPCRFPIPSDDDDIDDIDIDIDEKRRNRRRRRTSASSPEFWRAYCPNVLSTMTIFGIVGSYLLCRACYPVWGFLSPFILGAVGLGFFYGLHFVPAFCIRIDDA</sequence>
<evidence type="ECO:0000256" key="1">
    <source>
        <dbReference type="SAM" id="MobiDB-lite"/>
    </source>
</evidence>
<feature type="transmembrane region" description="Helical" evidence="2">
    <location>
        <begin position="87"/>
        <end position="111"/>
    </location>
</feature>
<dbReference type="PANTHER" id="PTHR31134">
    <property type="entry name" value="TRANSMEMBRANE PROTEIN 128"/>
    <property type="match status" value="1"/>
</dbReference>
<proteinExistence type="predicted"/>
<keyword evidence="2" id="KW-0812">Transmembrane</keyword>
<feature type="region of interest" description="Disordered" evidence="1">
    <location>
        <begin position="1"/>
        <end position="33"/>
    </location>
</feature>
<feature type="compositionally biased region" description="Polar residues" evidence="1">
    <location>
        <begin position="1"/>
        <end position="22"/>
    </location>
</feature>
<evidence type="ECO:0000313" key="4">
    <source>
        <dbReference type="Proteomes" id="UP001530377"/>
    </source>
</evidence>
<evidence type="ECO:0000256" key="2">
    <source>
        <dbReference type="SAM" id="Phobius"/>
    </source>
</evidence>
<dbReference type="AlphaFoldDB" id="A0ABD3RDH8"/>
<accession>A0ABD3RDH8</accession>
<dbReference type="PANTHER" id="PTHR31134:SF1">
    <property type="entry name" value="TRANSMEMBRANE PROTEIN 128"/>
    <property type="match status" value="1"/>
</dbReference>
<name>A0ABD3RDH8_9STRA</name>
<dbReference type="EMBL" id="JALLPB020000284">
    <property type="protein sequence ID" value="KAL3811053.1"/>
    <property type="molecule type" value="Genomic_DNA"/>
</dbReference>
<reference evidence="3 4" key="1">
    <citation type="submission" date="2024-10" db="EMBL/GenBank/DDBJ databases">
        <title>Updated reference genomes for cyclostephanoid diatoms.</title>
        <authorList>
            <person name="Roberts W.R."/>
            <person name="Alverson A.J."/>
        </authorList>
    </citation>
    <scope>NUCLEOTIDE SEQUENCE [LARGE SCALE GENOMIC DNA]</scope>
    <source>
        <strain evidence="3 4">AJA228-03</strain>
    </source>
</reference>
<dbReference type="InterPro" id="IPR033579">
    <property type="entry name" value="TMEM128"/>
</dbReference>
<gene>
    <name evidence="3" type="ORF">ACHAXA_004564</name>
</gene>
<dbReference type="Pfam" id="PF20479">
    <property type="entry name" value="TMEM128"/>
    <property type="match status" value="2"/>
</dbReference>
<comment type="caution">
    <text evidence="3">The sequence shown here is derived from an EMBL/GenBank/DDBJ whole genome shotgun (WGS) entry which is preliminary data.</text>
</comment>
<evidence type="ECO:0000313" key="3">
    <source>
        <dbReference type="EMBL" id="KAL3811053.1"/>
    </source>
</evidence>
<feature type="transmembrane region" description="Helical" evidence="2">
    <location>
        <begin position="180"/>
        <end position="202"/>
    </location>
</feature>
<organism evidence="3 4">
    <name type="scientific">Cyclostephanos tholiformis</name>
    <dbReference type="NCBI Taxonomy" id="382380"/>
    <lineage>
        <taxon>Eukaryota</taxon>
        <taxon>Sar</taxon>
        <taxon>Stramenopiles</taxon>
        <taxon>Ochrophyta</taxon>
        <taxon>Bacillariophyta</taxon>
        <taxon>Coscinodiscophyceae</taxon>
        <taxon>Thalassiosirophycidae</taxon>
        <taxon>Stephanodiscales</taxon>
        <taxon>Stephanodiscaceae</taxon>
        <taxon>Cyclostephanos</taxon>
    </lineage>
</organism>
<feature type="transmembrane region" description="Helical" evidence="2">
    <location>
        <begin position="152"/>
        <end position="174"/>
    </location>
</feature>
<keyword evidence="2" id="KW-1133">Transmembrane helix</keyword>
<keyword evidence="2" id="KW-0472">Membrane</keyword>
<keyword evidence="4" id="KW-1185">Reference proteome</keyword>
<dbReference type="Proteomes" id="UP001530377">
    <property type="component" value="Unassembled WGS sequence"/>
</dbReference>
<protein>
    <submittedName>
        <fullName evidence="3">Uncharacterized protein</fullName>
    </submittedName>
</protein>